<name>A0ABT0D9A5_9HYPH</name>
<accession>A0ABT0D9A5</accession>
<dbReference type="RefSeq" id="WP_247027741.1">
    <property type="nucleotide sequence ID" value="NZ_JALKCH010000004.1"/>
</dbReference>
<protein>
    <submittedName>
        <fullName evidence="1">Uncharacterized protein</fullName>
    </submittedName>
</protein>
<reference evidence="1 2" key="1">
    <citation type="submission" date="2022-04" db="EMBL/GenBank/DDBJ databases">
        <authorList>
            <person name="Grouzdev D.S."/>
            <person name="Pantiukh K.S."/>
            <person name="Krutkina M.S."/>
        </authorList>
    </citation>
    <scope>NUCLEOTIDE SEQUENCE [LARGE SCALE GENOMIC DNA]</scope>
    <source>
        <strain evidence="1 2">6x-1</strain>
    </source>
</reference>
<keyword evidence="2" id="KW-1185">Reference proteome</keyword>
<proteinExistence type="predicted"/>
<evidence type="ECO:0000313" key="1">
    <source>
        <dbReference type="EMBL" id="MCK0196536.1"/>
    </source>
</evidence>
<sequence length="70" mass="8004">MSRKAPEGLLIAEMGVIETIESDNVLRWDGEILYVEQDIYHNGQLVHRKYKRRVTKDVARAILAMAGPTH</sequence>
<organism evidence="1 2">
    <name type="scientific">Ancylobacter crimeensis</name>
    <dbReference type="NCBI Taxonomy" id="2579147"/>
    <lineage>
        <taxon>Bacteria</taxon>
        <taxon>Pseudomonadati</taxon>
        <taxon>Pseudomonadota</taxon>
        <taxon>Alphaproteobacteria</taxon>
        <taxon>Hyphomicrobiales</taxon>
        <taxon>Xanthobacteraceae</taxon>
        <taxon>Ancylobacter</taxon>
    </lineage>
</organism>
<comment type="caution">
    <text evidence="1">The sequence shown here is derived from an EMBL/GenBank/DDBJ whole genome shotgun (WGS) entry which is preliminary data.</text>
</comment>
<evidence type="ECO:0000313" key="2">
    <source>
        <dbReference type="Proteomes" id="UP001203284"/>
    </source>
</evidence>
<dbReference type="EMBL" id="JALKCH010000004">
    <property type="protein sequence ID" value="MCK0196536.1"/>
    <property type="molecule type" value="Genomic_DNA"/>
</dbReference>
<gene>
    <name evidence="1" type="ORF">MWN34_06375</name>
</gene>
<dbReference type="Proteomes" id="UP001203284">
    <property type="component" value="Unassembled WGS sequence"/>
</dbReference>